<dbReference type="OrthoDB" id="3062838at2759"/>
<reference evidence="4" key="1">
    <citation type="journal article" date="2014" name="Proc. Natl. Acad. Sci. U.S.A.">
        <title>Extensive sampling of basidiomycete genomes demonstrates inadequacy of the white-rot/brown-rot paradigm for wood decay fungi.</title>
        <authorList>
            <person name="Riley R."/>
            <person name="Salamov A.A."/>
            <person name="Brown D.W."/>
            <person name="Nagy L.G."/>
            <person name="Floudas D."/>
            <person name="Held B.W."/>
            <person name="Levasseur A."/>
            <person name="Lombard V."/>
            <person name="Morin E."/>
            <person name="Otillar R."/>
            <person name="Lindquist E.A."/>
            <person name="Sun H."/>
            <person name="LaButti K.M."/>
            <person name="Schmutz J."/>
            <person name="Jabbour D."/>
            <person name="Luo H."/>
            <person name="Baker S.E."/>
            <person name="Pisabarro A.G."/>
            <person name="Walton J.D."/>
            <person name="Blanchette R.A."/>
            <person name="Henrissat B."/>
            <person name="Martin F."/>
            <person name="Cullen D."/>
            <person name="Hibbett D.S."/>
            <person name="Grigoriev I.V."/>
        </authorList>
    </citation>
    <scope>NUCLEOTIDE SEQUENCE [LARGE SCALE GENOMIC DNA]</scope>
    <source>
        <strain evidence="4">CBS 339.88</strain>
    </source>
</reference>
<gene>
    <name evidence="3" type="ORF">GALMADRAFT_764789</name>
</gene>
<evidence type="ECO:0000313" key="4">
    <source>
        <dbReference type="Proteomes" id="UP000027222"/>
    </source>
</evidence>
<evidence type="ECO:0000313" key="3">
    <source>
        <dbReference type="EMBL" id="KDR72758.1"/>
    </source>
</evidence>
<keyword evidence="2" id="KW-1133">Transmembrane helix</keyword>
<feature type="transmembrane region" description="Helical" evidence="2">
    <location>
        <begin position="283"/>
        <end position="304"/>
    </location>
</feature>
<accession>A0A067T154</accession>
<feature type="compositionally biased region" description="Polar residues" evidence="1">
    <location>
        <begin position="113"/>
        <end position="127"/>
    </location>
</feature>
<evidence type="ECO:0000256" key="2">
    <source>
        <dbReference type="SAM" id="Phobius"/>
    </source>
</evidence>
<proteinExistence type="predicted"/>
<sequence length="365" mass="40541">MASGPSVEDVEAGDAEFERIKQNFRSTVVAPDVSPNLPETQTAFQELQLELQEFLRDHLNKVKDLQAFLLNNVAPSESNGAAHESHGTVTPRRRTLSLHPVDTDPSQPVDEGLSTSTVSHQGISRSRSVGADKAPLSTHVQALDSFLNAHAENIRMLQSNLQGSTNTKTSTYGHAPPYKQTLAEPPNTNEKHFESLNQQFTMLVIISTFTAALIVAFLSLVYSIIGPTHKTAFNIGMLFSFMALLIYFGNIIIAGRGAAITAQPDREHDLPYFKFYLTTCEQLQFFALILFIVSVTIMAFLIFISVAFPIVLLFFSAIGIAIVFSSTYWKVSITSRNLRYLAKNFHRIRQSLEYLRIQARAGRDG</sequence>
<name>A0A067T154_GALM3</name>
<feature type="transmembrane region" description="Helical" evidence="2">
    <location>
        <begin position="237"/>
        <end position="262"/>
    </location>
</feature>
<protein>
    <submittedName>
        <fullName evidence="3">Uncharacterized protein</fullName>
    </submittedName>
</protein>
<dbReference type="Proteomes" id="UP000027222">
    <property type="component" value="Unassembled WGS sequence"/>
</dbReference>
<organism evidence="3 4">
    <name type="scientific">Galerina marginata (strain CBS 339.88)</name>
    <dbReference type="NCBI Taxonomy" id="685588"/>
    <lineage>
        <taxon>Eukaryota</taxon>
        <taxon>Fungi</taxon>
        <taxon>Dikarya</taxon>
        <taxon>Basidiomycota</taxon>
        <taxon>Agaricomycotina</taxon>
        <taxon>Agaricomycetes</taxon>
        <taxon>Agaricomycetidae</taxon>
        <taxon>Agaricales</taxon>
        <taxon>Agaricineae</taxon>
        <taxon>Strophariaceae</taxon>
        <taxon>Galerina</taxon>
    </lineage>
</organism>
<keyword evidence="2" id="KW-0812">Transmembrane</keyword>
<dbReference type="AlphaFoldDB" id="A0A067T154"/>
<feature type="transmembrane region" description="Helical" evidence="2">
    <location>
        <begin position="310"/>
        <end position="329"/>
    </location>
</feature>
<dbReference type="HOGENOM" id="CLU_758740_0_0_1"/>
<evidence type="ECO:0000256" key="1">
    <source>
        <dbReference type="SAM" id="MobiDB-lite"/>
    </source>
</evidence>
<keyword evidence="4" id="KW-1185">Reference proteome</keyword>
<dbReference type="EMBL" id="KL142388">
    <property type="protein sequence ID" value="KDR72758.1"/>
    <property type="molecule type" value="Genomic_DNA"/>
</dbReference>
<feature type="region of interest" description="Disordered" evidence="1">
    <location>
        <begin position="76"/>
        <end position="131"/>
    </location>
</feature>
<feature type="transmembrane region" description="Helical" evidence="2">
    <location>
        <begin position="200"/>
        <end position="225"/>
    </location>
</feature>
<keyword evidence="2" id="KW-0472">Membrane</keyword>